<dbReference type="RefSeq" id="WP_129456768.1">
    <property type="nucleotide sequence ID" value="NZ_JACXYX010000022.1"/>
</dbReference>
<evidence type="ECO:0000313" key="2">
    <source>
        <dbReference type="Proteomes" id="UP000293291"/>
    </source>
</evidence>
<comment type="caution">
    <text evidence="1">The sequence shown here is derived from an EMBL/GenBank/DDBJ whole genome shotgun (WGS) entry which is preliminary data.</text>
</comment>
<name>A0A4Q2S6V3_9ACTN</name>
<organism evidence="1 2">
    <name type="scientific">Nocardioides ganghwensis</name>
    <dbReference type="NCBI Taxonomy" id="252230"/>
    <lineage>
        <taxon>Bacteria</taxon>
        <taxon>Bacillati</taxon>
        <taxon>Actinomycetota</taxon>
        <taxon>Actinomycetes</taxon>
        <taxon>Propionibacteriales</taxon>
        <taxon>Nocardioidaceae</taxon>
        <taxon>Nocardioides</taxon>
    </lineage>
</organism>
<dbReference type="AlphaFoldDB" id="A0A4Q2S6V3"/>
<gene>
    <name evidence="1" type="ORF">EUA07_19045</name>
</gene>
<accession>A0A4Q2S6V3</accession>
<dbReference type="Proteomes" id="UP000293291">
    <property type="component" value="Unassembled WGS sequence"/>
</dbReference>
<dbReference type="EMBL" id="SDWU01000026">
    <property type="protein sequence ID" value="RYB97754.1"/>
    <property type="molecule type" value="Genomic_DNA"/>
</dbReference>
<evidence type="ECO:0000313" key="1">
    <source>
        <dbReference type="EMBL" id="RYB97754.1"/>
    </source>
</evidence>
<protein>
    <submittedName>
        <fullName evidence="1">Uncharacterized protein</fullName>
    </submittedName>
</protein>
<keyword evidence="2" id="KW-1185">Reference proteome</keyword>
<reference evidence="1 2" key="1">
    <citation type="submission" date="2019-01" db="EMBL/GenBank/DDBJ databases">
        <title>Novel species of Nocardioides.</title>
        <authorList>
            <person name="Liu Q."/>
            <person name="Xin Y.-H."/>
        </authorList>
    </citation>
    <scope>NUCLEOTIDE SEQUENCE [LARGE SCALE GENOMIC DNA]</scope>
    <source>
        <strain evidence="1 2">CGMCC 4.6875</strain>
    </source>
</reference>
<proteinExistence type="predicted"/>
<sequence>MPDAPVRRWSRRIVHPRLTLTTSDPDATLREVEASLGDKGFRTTASSDGFRAKRRPWLAWLAAAASTSCVLLVEPTSPSTVVVDVEGTGNHPAPDRVAEALTAAVRRLAAAGVEVSWGDWEATA</sequence>